<dbReference type="Proteomes" id="UP000034566">
    <property type="component" value="Unassembled WGS sequence"/>
</dbReference>
<evidence type="ECO:0000313" key="73">
    <source>
        <dbReference type="Proteomes" id="UP000034253"/>
    </source>
</evidence>
<dbReference type="Proteomes" id="UP000034944">
    <property type="component" value="Unassembled WGS sequence"/>
</dbReference>
<evidence type="ECO:0000313" key="13">
    <source>
        <dbReference type="EMBL" id="KKG56075.1"/>
    </source>
</evidence>
<name>A0A0F8SXB7_METMZ</name>
<evidence type="ECO:0000313" key="18">
    <source>
        <dbReference type="EMBL" id="KKG72883.1"/>
    </source>
</evidence>
<evidence type="ECO:0000313" key="27">
    <source>
        <dbReference type="EMBL" id="KKH01946.1"/>
    </source>
</evidence>
<dbReference type="Proteomes" id="UP000034040">
    <property type="component" value="Unassembled WGS sequence"/>
</dbReference>
<evidence type="ECO:0000313" key="86">
    <source>
        <dbReference type="Proteomes" id="UP000034597"/>
    </source>
</evidence>
<dbReference type="Proteomes" id="UP000034195">
    <property type="component" value="Unassembled WGS sequence"/>
</dbReference>
<evidence type="ECO:0000313" key="98">
    <source>
        <dbReference type="Proteomes" id="UP000034921"/>
    </source>
</evidence>
<evidence type="ECO:0000313" key="17">
    <source>
        <dbReference type="EMBL" id="KKG69317.1"/>
    </source>
</evidence>
<dbReference type="EMBL" id="JJQF01000070">
    <property type="protein sequence ID" value="KKH30926.1"/>
    <property type="molecule type" value="Genomic_DNA"/>
</dbReference>
<dbReference type="EMBL" id="JJQK01000062">
    <property type="protein sequence ID" value="KKH54043.1"/>
    <property type="molecule type" value="Genomic_DNA"/>
</dbReference>
<evidence type="ECO:0000313" key="58">
    <source>
        <dbReference type="Proteomes" id="UP000033889"/>
    </source>
</evidence>
<dbReference type="EMBL" id="JJPT01000157">
    <property type="protein sequence ID" value="KKG87669.1"/>
    <property type="molecule type" value="Genomic_DNA"/>
</dbReference>
<keyword evidence="1" id="KW-0812">Transmembrane</keyword>
<evidence type="ECO:0000313" key="100">
    <source>
        <dbReference type="Proteomes" id="UP000034937"/>
    </source>
</evidence>
<evidence type="ECO:0000313" key="64">
    <source>
        <dbReference type="Proteomes" id="UP000034047"/>
    </source>
</evidence>
<evidence type="ECO:0000313" key="32">
    <source>
        <dbReference type="EMBL" id="KKH16345.1"/>
    </source>
</evidence>
<evidence type="ECO:0000313" key="55">
    <source>
        <dbReference type="Proteomes" id="UP000033864"/>
    </source>
</evidence>
<dbReference type="Proteomes" id="UP000034021">
    <property type="component" value="Unassembled WGS sequence"/>
</dbReference>
<dbReference type="Proteomes" id="UP000033814">
    <property type="component" value="Unassembled WGS sequence"/>
</dbReference>
<dbReference type="EMBL" id="JJOS01000042">
    <property type="protein sequence ID" value="KKG03901.1"/>
    <property type="molecule type" value="Genomic_DNA"/>
</dbReference>
<evidence type="ECO:0000313" key="39">
    <source>
        <dbReference type="EMBL" id="KKH49053.1"/>
    </source>
</evidence>
<evidence type="ECO:0000313" key="22">
    <source>
        <dbReference type="EMBL" id="KKG85047.1"/>
    </source>
</evidence>
<dbReference type="EMBL" id="JJQO01000352">
    <property type="protein sequence ID" value="KKH58010.1"/>
    <property type="molecule type" value="Genomic_DNA"/>
</dbReference>
<evidence type="ECO:0000313" key="60">
    <source>
        <dbReference type="Proteomes" id="UP000033987"/>
    </source>
</evidence>
<dbReference type="EMBL" id="JJPH01000133">
    <property type="protein sequence ID" value="KKG47961.1"/>
    <property type="molecule type" value="Genomic_DNA"/>
</dbReference>
<evidence type="ECO:0000313" key="2">
    <source>
        <dbReference type="EMBL" id="KKG00261.1"/>
    </source>
</evidence>
<dbReference type="Proteomes" id="UP000034387">
    <property type="component" value="Unassembled WGS sequence"/>
</dbReference>
<evidence type="ECO:0000313" key="47">
    <source>
        <dbReference type="EMBL" id="KKH84260.1"/>
    </source>
</evidence>
<dbReference type="Proteomes" id="UP000034950">
    <property type="component" value="Unassembled WGS sequence"/>
</dbReference>
<reference evidence="53 54" key="1">
    <citation type="journal article" date="2015" name="ISME J.">
        <title>Genomic and phenotypic differentiation among Methanosarcina mazei populations from Columbia River sediment.</title>
        <authorList>
            <person name="Youngblut N.D."/>
            <person name="Wirth J.S."/>
            <person name="Henriksen J.R."/>
            <person name="Smith M."/>
            <person name="Simon H."/>
            <person name="Metcalf W.W."/>
            <person name="Whitaker R.J."/>
        </authorList>
    </citation>
    <scope>NUCLEOTIDE SEQUENCE [LARGE SCALE GENOMIC DNA]</scope>
    <source>
        <strain evidence="31 65">1.F.A.1A.3</strain>
        <strain evidence="32 92">1.F.A.1B.3</strain>
        <strain evidence="33 60">1.F.A.1B.4</strain>
        <strain evidence="34 98">1.F.M.0.5</strain>
        <strain evidence="35 76">1.H.A.0.1</strain>
        <strain evidence="37 93">1.H.A.1A.1</strain>
        <strain evidence="38 62">1.H.A.1A.3</strain>
        <strain evidence="36 90">1.H.A.1A.4</strain>
        <strain evidence="39 55">1.H.A.1A.6</strain>
        <strain evidence="40 74">1.H.A.2.1</strain>
        <strain evidence="41 71">1.H.A.2.3</strain>
        <strain evidence="42 91">1.H.A.2.7</strain>
        <strain evidence="43 59">1.H.M.0.1</strain>
        <strain evidence="45 99">1.H.M.1A.1</strain>
        <strain evidence="46 63">1.H.M.1A.2</strain>
        <strain evidence="44 96">1.H.M.1A.3</strain>
        <strain evidence="47 53">1.H.M.2.2</strain>
        <strain evidence="48 100">1.H.M.2.3</strain>
        <strain evidence="50 89">1.H.M.2.4</strain>
        <strain evidence="49 97">1.H.T.2.1</strain>
        <strain evidence="51 57">1.H.T.2.3</strain>
        <strain evidence="52 82">1.H.T.2.5</strain>
        <strain evidence="2 67">2.F.A.2.3</strain>
        <strain evidence="4 85">2.F.A.2.4</strain>
        <strain evidence="3 86">2.F.T.0.2</strain>
        <strain evidence="5 64">2.F.T.2.6</strain>
        <strain evidence="7 78">3.F.A.1A.1</strain>
        <strain evidence="6 56">3.F.A.1A.3</strain>
        <strain evidence="8 84">3.F.A.2.12</strain>
        <strain evidence="10 88">3.F.A.2.3</strain>
        <strain evidence="9 68">3.F.A.2.5</strain>
        <strain evidence="13 70">3.F.A.2.6</strain>
        <strain evidence="11 72">3.F.A.2.7</strain>
        <strain evidence="12 69">3.F.T.1A.1</strain>
        <strain evidence="14 75">3.F.T.1A.2</strain>
        <strain evidence="15 83">3.F.T.1A.4</strain>
        <strain evidence="16 80">3.F.T.2.1</strain>
        <strain evidence="18">3.H.A.1A.1</strain>
        <strain evidence="17 66">3.H.A.1A.2</strain>
        <strain evidence="19 61">3.H.A.2.1</strain>
        <strain evidence="20 94">3.H.A.2.4</strain>
        <strain evidence="21 58">3.H.A.2.5</strain>
        <strain evidence="23 102">3.H.A.2.6</strain>
        <strain evidence="22 79">3.H.A.2.8</strain>
        <strain evidence="24 87">3.H.M.1A.1</strain>
        <strain evidence="26 81">3.H.M.1B.1</strain>
        <strain evidence="25 54">3.H.M.1B.2</strain>
        <strain evidence="27 73">3.H.M.1B.5</strain>
        <strain evidence="30 77">3.H.M.2.7</strain>
        <strain evidence="29 95">3.H.T.1A.1</strain>
        <strain evidence="28 101">3.H.T.1A.2</strain>
    </source>
</reference>
<comment type="caution">
    <text evidence="51">The sequence shown here is derived from an EMBL/GenBank/DDBJ whole genome shotgun (WGS) entry which is preliminary data.</text>
</comment>
<evidence type="ECO:0000313" key="14">
    <source>
        <dbReference type="EMBL" id="KKG57645.1"/>
    </source>
</evidence>
<evidence type="ECO:0000313" key="59">
    <source>
        <dbReference type="Proteomes" id="UP000033933"/>
    </source>
</evidence>
<dbReference type="EMBL" id="JJOT01000095">
    <property type="protein sequence ID" value="KKG00643.1"/>
    <property type="molecule type" value="Genomic_DNA"/>
</dbReference>
<evidence type="ECO:0000313" key="101">
    <source>
        <dbReference type="Proteomes" id="UP000034944"/>
    </source>
</evidence>
<evidence type="ECO:0000313" key="88">
    <source>
        <dbReference type="Proteomes" id="UP000034667"/>
    </source>
</evidence>
<keyword evidence="1" id="KW-0472">Membrane</keyword>
<evidence type="ECO:0000313" key="67">
    <source>
        <dbReference type="Proteomes" id="UP000034142"/>
    </source>
</evidence>
<dbReference type="EMBL" id="JJPI01000141">
    <property type="protein sequence ID" value="KKG50304.1"/>
    <property type="molecule type" value="Genomic_DNA"/>
</dbReference>
<dbReference type="Proteomes" id="UP000034733">
    <property type="component" value="Unassembled WGS sequence"/>
</dbReference>
<dbReference type="EMBL" id="JJPB01000089">
    <property type="protein sequence ID" value="KKG30808.1"/>
    <property type="molecule type" value="Genomic_DNA"/>
</dbReference>
<dbReference type="EMBL" id="JJPU01000023">
    <property type="protein sequence ID" value="KKH01850.1"/>
    <property type="molecule type" value="Genomic_DNA"/>
</dbReference>
<dbReference type="Proteomes" id="UP000033889">
    <property type="component" value="Unassembled WGS sequence"/>
</dbReference>
<evidence type="ECO:0000313" key="5">
    <source>
        <dbReference type="EMBL" id="KKG09955.1"/>
    </source>
</evidence>
<evidence type="ECO:0000313" key="9">
    <source>
        <dbReference type="EMBL" id="KKG41158.1"/>
    </source>
</evidence>
<dbReference type="Proteomes" id="UP000034232">
    <property type="component" value="Unassembled WGS sequence"/>
</dbReference>
<evidence type="ECO:0000313" key="69">
    <source>
        <dbReference type="Proteomes" id="UP000034188"/>
    </source>
</evidence>
<dbReference type="Proteomes" id="UP000034817">
    <property type="component" value="Unassembled WGS sequence"/>
</dbReference>
<dbReference type="EMBL" id="JJRB01000034">
    <property type="protein sequence ID" value="KKI05210.1"/>
    <property type="molecule type" value="Genomic_DNA"/>
</dbReference>
<evidence type="ECO:0000313" key="82">
    <source>
        <dbReference type="Proteomes" id="UP000034547"/>
    </source>
</evidence>
<evidence type="ECO:0000313" key="44">
    <source>
        <dbReference type="EMBL" id="KKH76879.1"/>
    </source>
</evidence>
<dbReference type="EMBL" id="JJPR01000069">
    <property type="protein sequence ID" value="KKG87460.1"/>
    <property type="molecule type" value="Genomic_DNA"/>
</dbReference>
<dbReference type="EMBL" id="JJQX01000088">
    <property type="protein sequence ID" value="KKH96118.1"/>
    <property type="molecule type" value="Genomic_DNA"/>
</dbReference>
<dbReference type="EMBL" id="JJPL01000113">
    <property type="protein sequence ID" value="KKG62323.1"/>
    <property type="molecule type" value="Genomic_DNA"/>
</dbReference>
<dbReference type="Proteomes" id="UP000033885">
    <property type="component" value="Unassembled WGS sequence"/>
</dbReference>
<dbReference type="Proteomes" id="UP000034151">
    <property type="component" value="Unassembled WGS sequence"/>
</dbReference>
<evidence type="ECO:0000313" key="15">
    <source>
        <dbReference type="EMBL" id="KKG59413.1"/>
    </source>
</evidence>
<dbReference type="EMBL" id="JJPJ01000148">
    <property type="protein sequence ID" value="KKG57645.1"/>
    <property type="molecule type" value="Genomic_DNA"/>
</dbReference>
<dbReference type="Proteomes" id="UP000034657">
    <property type="component" value="Unassembled WGS sequence"/>
</dbReference>
<evidence type="ECO:0000313" key="24">
    <source>
        <dbReference type="EMBL" id="KKG87669.1"/>
    </source>
</evidence>
<evidence type="ECO:0000313" key="10">
    <source>
        <dbReference type="EMBL" id="KKG42531.1"/>
    </source>
</evidence>
<dbReference type="EMBL" id="JJPV01000051">
    <property type="protein sequence ID" value="KKH00882.1"/>
    <property type="molecule type" value="Genomic_DNA"/>
</dbReference>
<dbReference type="Proteomes" id="UP000034672">
    <property type="component" value="Unassembled WGS sequence"/>
</dbReference>
<feature type="transmembrane region" description="Helical" evidence="1">
    <location>
        <begin position="38"/>
        <end position="57"/>
    </location>
</feature>
<dbReference type="Proteomes" id="UP000033878">
    <property type="component" value="Unassembled WGS sequence"/>
</dbReference>
<evidence type="ECO:0000313" key="12">
    <source>
        <dbReference type="EMBL" id="KKG50304.1"/>
    </source>
</evidence>
<accession>A0A0F8SXB7</accession>
<dbReference type="Proteomes" id="UP000034668">
    <property type="component" value="Unassembled WGS sequence"/>
</dbReference>
<dbReference type="EMBL" id="JJQM01000079">
    <property type="protein sequence ID" value="KKH55513.1"/>
    <property type="molecule type" value="Genomic_DNA"/>
</dbReference>
<evidence type="ECO:0000313" key="43">
    <source>
        <dbReference type="EMBL" id="KKH65789.1"/>
    </source>
</evidence>
<dbReference type="Proteomes" id="UP000034399">
    <property type="component" value="Unassembled WGS sequence"/>
</dbReference>
<evidence type="ECO:0000313" key="11">
    <source>
        <dbReference type="EMBL" id="KKG47961.1"/>
    </source>
</evidence>
<evidence type="ECO:0000313" key="7">
    <source>
        <dbReference type="EMBL" id="KKG37122.1"/>
    </source>
</evidence>
<dbReference type="EMBL" id="JJOU01000186">
    <property type="protein sequence ID" value="KKG09955.1"/>
    <property type="molecule type" value="Genomic_DNA"/>
</dbReference>
<evidence type="ECO:0000313" key="20">
    <source>
        <dbReference type="EMBL" id="KKG79887.1"/>
    </source>
</evidence>
<evidence type="ECO:0000313" key="96">
    <source>
        <dbReference type="Proteomes" id="UP000034842"/>
    </source>
</evidence>
<evidence type="ECO:0000313" key="61">
    <source>
        <dbReference type="Proteomes" id="UP000034001"/>
    </source>
</evidence>
<dbReference type="EMBL" id="JJQH01000045">
    <property type="protein sequence ID" value="KKH43261.1"/>
    <property type="molecule type" value="Genomic_DNA"/>
</dbReference>
<dbReference type="Proteomes" id="UP000033864">
    <property type="component" value="Unassembled WGS sequence"/>
</dbReference>
<dbReference type="EMBL" id="JJPO01000023">
    <property type="protein sequence ID" value="KKG75891.1"/>
    <property type="molecule type" value="Genomic_DNA"/>
</dbReference>
<evidence type="ECO:0000313" key="66">
    <source>
        <dbReference type="Proteomes" id="UP000034074"/>
    </source>
</evidence>
<evidence type="ECO:0000313" key="78">
    <source>
        <dbReference type="Proteomes" id="UP000034399"/>
    </source>
</evidence>
<keyword evidence="85" id="KW-1185">Reference proteome</keyword>
<evidence type="ECO:0000313" key="6">
    <source>
        <dbReference type="EMBL" id="KKG30808.1"/>
    </source>
</evidence>
<evidence type="ECO:0000313" key="23">
    <source>
        <dbReference type="EMBL" id="KKG87460.1"/>
    </source>
</evidence>
<evidence type="ECO:0000313" key="33">
    <source>
        <dbReference type="EMBL" id="KKH23759.1"/>
    </source>
</evidence>
<evidence type="ECO:0000313" key="30">
    <source>
        <dbReference type="EMBL" id="KKH11086.1"/>
    </source>
</evidence>
<dbReference type="Proteomes" id="UP000034259">
    <property type="component" value="Unassembled WGS sequence"/>
</dbReference>
<evidence type="ECO:0000313" key="57">
    <source>
        <dbReference type="Proteomes" id="UP000033885"/>
    </source>
</evidence>
<evidence type="ECO:0000313" key="63">
    <source>
        <dbReference type="Proteomes" id="UP000034040"/>
    </source>
</evidence>
<dbReference type="Proteomes" id="UP000034001">
    <property type="component" value="Unassembled WGS sequence"/>
</dbReference>
<evidence type="ECO:0000313" key="94">
    <source>
        <dbReference type="Proteomes" id="UP000034817"/>
    </source>
</evidence>
<evidence type="ECO:0000313" key="91">
    <source>
        <dbReference type="Proteomes" id="UP000034692"/>
    </source>
</evidence>
<dbReference type="Proteomes" id="UP000034667">
    <property type="component" value="Unassembled WGS sequence"/>
</dbReference>
<evidence type="ECO:0000313" key="49">
    <source>
        <dbReference type="EMBL" id="KKH95010.1"/>
    </source>
</evidence>
<evidence type="ECO:0000313" key="95">
    <source>
        <dbReference type="Proteomes" id="UP000034820"/>
    </source>
</evidence>
<dbReference type="EMBL" id="JJQQ01000113">
    <property type="protein sequence ID" value="KKH65789.1"/>
    <property type="molecule type" value="Genomic_DNA"/>
</dbReference>
<evidence type="ECO:0000313" key="4">
    <source>
        <dbReference type="EMBL" id="KKG03901.1"/>
    </source>
</evidence>
<evidence type="ECO:0000313" key="79">
    <source>
        <dbReference type="Proteomes" id="UP000034409"/>
    </source>
</evidence>
<evidence type="ECO:0000313" key="52">
    <source>
        <dbReference type="EMBL" id="KKI05210.1"/>
    </source>
</evidence>
<dbReference type="EMBL" id="JJPZ01000128">
    <property type="protein sequence ID" value="KKH08305.1"/>
    <property type="molecule type" value="Genomic_DNA"/>
</dbReference>
<dbReference type="Proteomes" id="UP000034064">
    <property type="component" value="Unassembled WGS sequence"/>
</dbReference>
<evidence type="ECO:0000313" key="90">
    <source>
        <dbReference type="Proteomes" id="UP000034672"/>
    </source>
</evidence>
<dbReference type="Proteomes" id="UP000034578">
    <property type="component" value="Unassembled WGS sequence"/>
</dbReference>
<evidence type="ECO:0000313" key="97">
    <source>
        <dbReference type="Proteomes" id="UP000034872"/>
    </source>
</evidence>
<dbReference type="EMBL" id="JJQA01000108">
    <property type="protein sequence ID" value="KKH13956.1"/>
    <property type="molecule type" value="Genomic_DNA"/>
</dbReference>
<dbReference type="Proteomes" id="UP000034921">
    <property type="component" value="Unassembled WGS sequence"/>
</dbReference>
<organism evidence="51 57">
    <name type="scientific">Methanosarcina mazei</name>
    <name type="common">Methanosarcina frisia</name>
    <dbReference type="NCBI Taxonomy" id="2209"/>
    <lineage>
        <taxon>Archaea</taxon>
        <taxon>Methanobacteriati</taxon>
        <taxon>Methanobacteriota</taxon>
        <taxon>Stenosarchaea group</taxon>
        <taxon>Methanomicrobia</taxon>
        <taxon>Methanosarcinales</taxon>
        <taxon>Methanosarcinaceae</taxon>
        <taxon>Methanosarcina</taxon>
    </lineage>
</organism>
<evidence type="ECO:0000313" key="40">
    <source>
        <dbReference type="EMBL" id="KKH54043.1"/>
    </source>
</evidence>
<dbReference type="Proteomes" id="UP000034142">
    <property type="component" value="Unassembled WGS sequence"/>
</dbReference>
<dbReference type="Proteomes" id="UP000034577">
    <property type="component" value="Unassembled WGS sequence"/>
</dbReference>
<dbReference type="Proteomes" id="UP000034047">
    <property type="component" value="Unassembled WGS sequence"/>
</dbReference>
<dbReference type="EMBL" id="JJPK01000103">
    <property type="protein sequence ID" value="KKG59413.1"/>
    <property type="molecule type" value="Genomic_DNA"/>
</dbReference>
<dbReference type="EMBL" id="JJQG01000047">
    <property type="protein sequence ID" value="KKH40847.1"/>
    <property type="molecule type" value="Genomic_DNA"/>
</dbReference>
<dbReference type="EMBL" id="JJPM01000202">
    <property type="protein sequence ID" value="KKG72883.1"/>
    <property type="molecule type" value="Genomic_DNA"/>
</dbReference>
<evidence type="ECO:0000313" key="83">
    <source>
        <dbReference type="Proteomes" id="UP000034566"/>
    </source>
</evidence>
<dbReference type="Proteomes" id="UP000034253">
    <property type="component" value="Unassembled WGS sequence"/>
</dbReference>
<evidence type="ECO:0000313" key="37">
    <source>
        <dbReference type="EMBL" id="KKH40847.1"/>
    </source>
</evidence>
<evidence type="ECO:0000313" key="35">
    <source>
        <dbReference type="EMBL" id="KKH30926.1"/>
    </source>
</evidence>
<evidence type="ECO:0000313" key="74">
    <source>
        <dbReference type="Proteomes" id="UP000034259"/>
    </source>
</evidence>
<keyword evidence="1" id="KW-1133">Transmembrane helix</keyword>
<dbReference type="EMBL" id="JJPD01000181">
    <property type="protein sequence ID" value="KKG37209.1"/>
    <property type="molecule type" value="Genomic_DNA"/>
</dbReference>
<evidence type="ECO:0000313" key="25">
    <source>
        <dbReference type="EMBL" id="KKH00882.1"/>
    </source>
</evidence>
<evidence type="ECO:0000313" key="70">
    <source>
        <dbReference type="Proteomes" id="UP000034195"/>
    </source>
</evidence>
<evidence type="ECO:0000313" key="99">
    <source>
        <dbReference type="Proteomes" id="UP000034925"/>
    </source>
</evidence>
<evidence type="ECO:0000313" key="85">
    <source>
        <dbReference type="Proteomes" id="UP000034578"/>
    </source>
</evidence>
<dbReference type="EMBL" id="JJPQ01000120">
    <property type="protein sequence ID" value="KKG80054.1"/>
    <property type="molecule type" value="Genomic_DNA"/>
</dbReference>
<dbReference type="EMBL" id="JJPS01000212">
    <property type="protein sequence ID" value="KKG85047.1"/>
    <property type="molecule type" value="Genomic_DNA"/>
</dbReference>
<dbReference type="EMBL" id="JJQS01000019">
    <property type="protein sequence ID" value="KKH77945.1"/>
    <property type="molecule type" value="Genomic_DNA"/>
</dbReference>
<evidence type="ECO:0000313" key="19">
    <source>
        <dbReference type="EMBL" id="KKG75891.1"/>
    </source>
</evidence>
<dbReference type="EMBL" id="JJQB01000130">
    <property type="protein sequence ID" value="KKH16345.1"/>
    <property type="molecule type" value="Genomic_DNA"/>
</dbReference>
<evidence type="ECO:0000313" key="3">
    <source>
        <dbReference type="EMBL" id="KKG00643.1"/>
    </source>
</evidence>
<dbReference type="Proteomes" id="UP000034820">
    <property type="component" value="Unassembled WGS sequence"/>
</dbReference>
<gene>
    <name evidence="2" type="ORF">DU31_07510</name>
    <name evidence="12" type="ORF">DU33_11205</name>
    <name evidence="5" type="ORF">DU34_12610</name>
    <name evidence="8" type="ORF">DU35_13010</name>
    <name evidence="11" type="ORF">DU36_12815</name>
    <name evidence="35" type="ORF">DU37_11280</name>
    <name evidence="13" type="ORF">DU38_12140</name>
    <name evidence="9" type="ORF">DU39_04175</name>
    <name evidence="3" type="ORF">DU40_10195</name>
    <name evidence="10" type="ORF">DU41_12375</name>
    <name evidence="30" type="ORF">DU42_11345</name>
    <name evidence="18" type="ORF">DU43_12490</name>
    <name evidence="31" type="ORF">DU44_18250</name>
    <name evidence="15" type="ORF">DU45_12960</name>
    <name evidence="17" type="ORF">DU46_12455</name>
    <name evidence="4" type="ORF">DU47_18210</name>
    <name evidence="32" type="ORF">DU48_18555</name>
    <name evidence="6" type="ORF">DU49_12030</name>
    <name evidence="38" type="ORF">DU50_08480</name>
    <name evidence="29" type="ORF">DU51_13645</name>
    <name evidence="7" type="ORF">DU52_11405</name>
    <name evidence="37" type="ORF">DU54_07235</name>
    <name evidence="20" type="ORF">DU55_16880</name>
    <name evidence="27" type="ORF">DU56_13100</name>
    <name evidence="23" type="ORF">DU57_11570</name>
    <name evidence="22" type="ORF">DU59_12715</name>
    <name evidence="34" type="ORF">DU60_12975</name>
    <name evidence="21" type="ORF">DU61_09625</name>
    <name evidence="28" type="ORF">DU62_11545</name>
    <name evidence="19" type="ORF">DU63_00195</name>
    <name evidence="14" type="ORF">DU64_12080</name>
    <name evidence="33" type="ORF">DU65_19605</name>
    <name evidence="26" type="ORF">DU66_12440</name>
    <name evidence="16" type="ORF">DU67_12365</name>
    <name evidence="25" type="ORF">DU68_07935</name>
    <name evidence="24" type="ORF">DU69_09650</name>
    <name evidence="36" type="ORF">DU71_15300</name>
    <name evidence="40" type="ORF">DU72_16120</name>
    <name evidence="42" type="ORF">DU75_07345</name>
    <name evidence="41" type="ORF">DU76_06710</name>
    <name evidence="46" type="ORF">DU77_09755</name>
    <name evidence="44" type="ORF">DU78_10530</name>
    <name evidence="50" type="ORF">DU79_19090</name>
    <name evidence="51" type="ORF">DU81_09030</name>
    <name evidence="47" type="ORF">DU82_08490</name>
    <name evidence="52" type="ORF">DU83_09800</name>
    <name evidence="49" type="ORF">DU84_09905</name>
    <name evidence="39" type="ORF">DU85_07965</name>
    <name evidence="45" type="ORF">DU86_08920</name>
    <name evidence="43" type="ORF">DU87_11850</name>
    <name evidence="48" type="ORF">DU88_07165</name>
</gene>
<dbReference type="Proteomes" id="UP000034872">
    <property type="component" value="Unassembled WGS sequence"/>
</dbReference>
<dbReference type="EMBL" id="JJPE01000113">
    <property type="protein sequence ID" value="KKG42531.1"/>
    <property type="molecule type" value="Genomic_DNA"/>
</dbReference>
<dbReference type="Proteomes" id="UP000034074">
    <property type="component" value="Unassembled WGS sequence"/>
</dbReference>
<dbReference type="Proteomes" id="UP000034547">
    <property type="component" value="Unassembled WGS sequence"/>
</dbReference>
<dbReference type="Proteomes" id="UP000033835">
    <property type="component" value="Unassembled WGS sequence"/>
</dbReference>
<dbReference type="EMBL" id="JJPG01000012">
    <property type="protein sequence ID" value="KKG56075.1"/>
    <property type="molecule type" value="Genomic_DNA"/>
</dbReference>
<dbReference type="EMBL" id="JJOR01000151">
    <property type="protein sequence ID" value="KKG00261.1"/>
    <property type="molecule type" value="Genomic_DNA"/>
</dbReference>
<evidence type="ECO:0000313" key="28">
    <source>
        <dbReference type="EMBL" id="KKH08305.1"/>
    </source>
</evidence>
<dbReference type="Proteomes" id="UP000034842">
    <property type="component" value="Unassembled WGS sequence"/>
</dbReference>
<evidence type="ECO:0000313" key="68">
    <source>
        <dbReference type="Proteomes" id="UP000034151"/>
    </source>
</evidence>
<evidence type="ECO:0000313" key="31">
    <source>
        <dbReference type="EMBL" id="KKH13956.1"/>
    </source>
</evidence>
<evidence type="ECO:0000313" key="36">
    <source>
        <dbReference type="EMBL" id="KKH40250.1"/>
    </source>
</evidence>
<dbReference type="EMBL" id="JJPX01000069">
    <property type="protein sequence ID" value="KKH11086.1"/>
    <property type="molecule type" value="Genomic_DNA"/>
</dbReference>
<evidence type="ECO:0000313" key="51">
    <source>
        <dbReference type="EMBL" id="KKI04329.1"/>
    </source>
</evidence>
<dbReference type="EMBL" id="JJPA01000035">
    <property type="protein sequence ID" value="KKG37122.1"/>
    <property type="molecule type" value="Genomic_DNA"/>
</dbReference>
<dbReference type="Proteomes" id="UP000034188">
    <property type="component" value="Unassembled WGS sequence"/>
</dbReference>
<dbReference type="EMBL" id="JJPP01000074">
    <property type="protein sequence ID" value="KKG79887.1"/>
    <property type="molecule type" value="Genomic_DNA"/>
</dbReference>
<dbReference type="Proteomes" id="UP000033933">
    <property type="component" value="Unassembled WGS sequence"/>
</dbReference>
<sequence length="60" mass="7081">MSHKFGYTGMAAIKNKPGNWHIQNQILRSFLKNSFKKLITVFWEKYIISLILLVLILNMK</sequence>
<evidence type="ECO:0000313" key="84">
    <source>
        <dbReference type="Proteomes" id="UP000034577"/>
    </source>
</evidence>
<evidence type="ECO:0000313" key="77">
    <source>
        <dbReference type="Proteomes" id="UP000034387"/>
    </source>
</evidence>
<evidence type="ECO:0000313" key="53">
    <source>
        <dbReference type="Proteomes" id="UP000033814"/>
    </source>
</evidence>
<evidence type="ECO:0000313" key="75">
    <source>
        <dbReference type="Proteomes" id="UP000034279"/>
    </source>
</evidence>
<dbReference type="EMBL" id="JJPN01000135">
    <property type="protein sequence ID" value="KKG69317.1"/>
    <property type="molecule type" value="Genomic_DNA"/>
</dbReference>
<dbReference type="EMBL" id="JJQW01000026">
    <property type="protein sequence ID" value="KKH90369.1"/>
    <property type="molecule type" value="Genomic_DNA"/>
</dbReference>
<evidence type="ECO:0000313" key="26">
    <source>
        <dbReference type="EMBL" id="KKH01850.1"/>
    </source>
</evidence>
<evidence type="ECO:0000313" key="71">
    <source>
        <dbReference type="Proteomes" id="UP000034232"/>
    </source>
</evidence>
<dbReference type="PATRIC" id="fig|2209.39.peg.964"/>
<dbReference type="Proteomes" id="UP000034692">
    <property type="component" value="Unassembled WGS sequence"/>
</dbReference>
<evidence type="ECO:0000313" key="81">
    <source>
        <dbReference type="Proteomes" id="UP000034468"/>
    </source>
</evidence>
<dbReference type="Proteomes" id="UP000034424">
    <property type="component" value="Unassembled WGS sequence"/>
</dbReference>
<dbReference type="EMBL" id="JJPY01000051">
    <property type="protein sequence ID" value="KKH09516.1"/>
    <property type="molecule type" value="Genomic_DNA"/>
</dbReference>
<dbReference type="EMBL" id="JJQI01000049">
    <property type="protein sequence ID" value="KKH40250.1"/>
    <property type="molecule type" value="Genomic_DNA"/>
</dbReference>
<dbReference type="EMBL" id="JJQE01000141">
    <property type="protein sequence ID" value="KKH25792.1"/>
    <property type="molecule type" value="Genomic_DNA"/>
</dbReference>
<dbReference type="Proteomes" id="UP000034468">
    <property type="component" value="Unassembled WGS sequence"/>
</dbReference>
<dbReference type="EMBL" id="JJQC01000036">
    <property type="protein sequence ID" value="KKH23759.1"/>
    <property type="molecule type" value="Genomic_DNA"/>
</dbReference>
<evidence type="ECO:0000313" key="45">
    <source>
        <dbReference type="EMBL" id="KKH77403.1"/>
    </source>
</evidence>
<evidence type="ECO:0000313" key="34">
    <source>
        <dbReference type="EMBL" id="KKH25792.1"/>
    </source>
</evidence>
<dbReference type="AlphaFoldDB" id="A0A0F8SXB7"/>
<evidence type="ECO:0000313" key="89">
    <source>
        <dbReference type="Proteomes" id="UP000034668"/>
    </source>
</evidence>
<dbReference type="Proteomes" id="UP000034243">
    <property type="component" value="Unassembled WGS sequence"/>
</dbReference>
<dbReference type="Proteomes" id="UP000034279">
    <property type="component" value="Unassembled WGS sequence"/>
</dbReference>
<evidence type="ECO:0000313" key="65">
    <source>
        <dbReference type="Proteomes" id="UP000034064"/>
    </source>
</evidence>
<evidence type="ECO:0000313" key="56">
    <source>
        <dbReference type="Proteomes" id="UP000033878"/>
    </source>
</evidence>
<evidence type="ECO:0000313" key="38">
    <source>
        <dbReference type="EMBL" id="KKH43261.1"/>
    </source>
</evidence>
<dbReference type="EMBL" id="JJPF01000108">
    <property type="protein sequence ID" value="KKG41158.1"/>
    <property type="molecule type" value="Genomic_DNA"/>
</dbReference>
<evidence type="ECO:0000313" key="41">
    <source>
        <dbReference type="EMBL" id="KKH55513.1"/>
    </source>
</evidence>
<evidence type="ECO:0000313" key="29">
    <source>
        <dbReference type="EMBL" id="KKH09516.1"/>
    </source>
</evidence>
<dbReference type="EMBL" id="JJPW01000039">
    <property type="protein sequence ID" value="KKH01946.1"/>
    <property type="molecule type" value="Genomic_DNA"/>
</dbReference>
<dbReference type="Proteomes" id="UP000033987">
    <property type="component" value="Unassembled WGS sequence"/>
</dbReference>
<evidence type="ECO:0000313" key="54">
    <source>
        <dbReference type="Proteomes" id="UP000033835"/>
    </source>
</evidence>
<proteinExistence type="predicted"/>
<evidence type="ECO:0000313" key="62">
    <source>
        <dbReference type="Proteomes" id="UP000034021"/>
    </source>
</evidence>
<dbReference type="Proteomes" id="UP000034925">
    <property type="component" value="Unassembled WGS sequence"/>
</dbReference>
<dbReference type="Proteomes" id="UP000034758">
    <property type="component" value="Unassembled WGS sequence"/>
</dbReference>
<dbReference type="EMBL" id="JJQR01000038">
    <property type="protein sequence ID" value="KKH77403.1"/>
    <property type="molecule type" value="Genomic_DNA"/>
</dbReference>
<dbReference type="EMBL" id="JJRA01000065">
    <property type="protein sequence ID" value="KKI04329.1"/>
    <property type="molecule type" value="Genomic_DNA"/>
</dbReference>
<evidence type="ECO:0000313" key="93">
    <source>
        <dbReference type="Proteomes" id="UP000034758"/>
    </source>
</evidence>
<evidence type="ECO:0000313" key="72">
    <source>
        <dbReference type="Proteomes" id="UP000034243"/>
    </source>
</evidence>
<dbReference type="EMBL" id="JJQT01000155">
    <property type="protein sequence ID" value="KKH76879.1"/>
    <property type="molecule type" value="Genomic_DNA"/>
</dbReference>
<dbReference type="Proteomes" id="UP000034338">
    <property type="component" value="Unassembled WGS sequence"/>
</dbReference>
<evidence type="ECO:0000313" key="102">
    <source>
        <dbReference type="Proteomes" id="UP000034950"/>
    </source>
</evidence>
<dbReference type="EMBL" id="JJQZ01000103">
    <property type="protein sequence ID" value="KKH95010.1"/>
    <property type="molecule type" value="Genomic_DNA"/>
</dbReference>
<evidence type="ECO:0000256" key="1">
    <source>
        <dbReference type="SAM" id="Phobius"/>
    </source>
</evidence>
<evidence type="ECO:0000313" key="76">
    <source>
        <dbReference type="Proteomes" id="UP000034338"/>
    </source>
</evidence>
<evidence type="ECO:0000313" key="21">
    <source>
        <dbReference type="EMBL" id="KKG80054.1"/>
    </source>
</evidence>
<evidence type="ECO:0000313" key="8">
    <source>
        <dbReference type="EMBL" id="KKG37209.1"/>
    </source>
</evidence>
<dbReference type="Proteomes" id="UP000034597">
    <property type="component" value="Unassembled WGS sequence"/>
</dbReference>
<evidence type="ECO:0000313" key="50">
    <source>
        <dbReference type="EMBL" id="KKH96118.1"/>
    </source>
</evidence>
<evidence type="ECO:0000313" key="87">
    <source>
        <dbReference type="Proteomes" id="UP000034657"/>
    </source>
</evidence>
<dbReference type="Proteomes" id="UP000034409">
    <property type="component" value="Unassembled WGS sequence"/>
</dbReference>
<dbReference type="EMBL" id="JJQJ01000108">
    <property type="protein sequence ID" value="KKH49053.1"/>
    <property type="molecule type" value="Genomic_DNA"/>
</dbReference>
<protein>
    <submittedName>
        <fullName evidence="51">Uncharacterized protein</fullName>
    </submittedName>
</protein>
<evidence type="ECO:0000313" key="46">
    <source>
        <dbReference type="EMBL" id="KKH77945.1"/>
    </source>
</evidence>
<dbReference type="Proteomes" id="UP000034937">
    <property type="component" value="Unassembled WGS sequence"/>
</dbReference>
<dbReference type="EMBL" id="JJQV01000052">
    <property type="protein sequence ID" value="KKH84260.1"/>
    <property type="molecule type" value="Genomic_DNA"/>
</dbReference>
<evidence type="ECO:0000313" key="48">
    <source>
        <dbReference type="EMBL" id="KKH90369.1"/>
    </source>
</evidence>
<evidence type="ECO:0000313" key="92">
    <source>
        <dbReference type="Proteomes" id="UP000034733"/>
    </source>
</evidence>
<evidence type="ECO:0000313" key="16">
    <source>
        <dbReference type="EMBL" id="KKG62323.1"/>
    </source>
</evidence>
<evidence type="ECO:0000313" key="42">
    <source>
        <dbReference type="EMBL" id="KKH58010.1"/>
    </source>
</evidence>
<evidence type="ECO:0000313" key="80">
    <source>
        <dbReference type="Proteomes" id="UP000034424"/>
    </source>
</evidence>